<evidence type="ECO:0000313" key="2">
    <source>
        <dbReference type="EMBL" id="MDY0394781.1"/>
    </source>
</evidence>
<dbReference type="Proteomes" id="UP001281447">
    <property type="component" value="Unassembled WGS sequence"/>
</dbReference>
<accession>A0ABU5C7B9</accession>
<dbReference type="RefSeq" id="WP_390354154.1">
    <property type="nucleotide sequence ID" value="NZ_JBHUIZ010000005.1"/>
</dbReference>
<comment type="caution">
    <text evidence="2">The sequence shown here is derived from an EMBL/GenBank/DDBJ whole genome shotgun (WGS) entry which is preliminary data.</text>
</comment>
<evidence type="ECO:0000313" key="3">
    <source>
        <dbReference type="Proteomes" id="UP001281447"/>
    </source>
</evidence>
<dbReference type="InterPro" id="IPR006528">
    <property type="entry name" value="Phage_head_morphogenesis_dom"/>
</dbReference>
<feature type="domain" description="Phage head morphogenesis" evidence="1">
    <location>
        <begin position="186"/>
        <end position="288"/>
    </location>
</feature>
<evidence type="ECO:0000259" key="1">
    <source>
        <dbReference type="Pfam" id="PF04233"/>
    </source>
</evidence>
<name>A0ABU5C7B9_9BACI</name>
<organism evidence="2 3">
    <name type="scientific">Tigheibacillus halophilus</name>
    <dbReference type="NCBI Taxonomy" id="361280"/>
    <lineage>
        <taxon>Bacteria</taxon>
        <taxon>Bacillati</taxon>
        <taxon>Bacillota</taxon>
        <taxon>Bacilli</taxon>
        <taxon>Bacillales</taxon>
        <taxon>Bacillaceae</taxon>
        <taxon>Tigheibacillus</taxon>
    </lineage>
</organism>
<sequence>MTNSYWKKREQDHIAKQLKNDAAIAKRIRQKYMDAMEEIQTQIEAFYGRYSENEGISMSEARKRVGKLDIDKYSKKAKRYVKQKKFTKRANEEMRLYNATMKINRLQLLRLNIELELMAAVSDEERILLQELTKQARSEYQRQAGILGESLNYNEMSIATIVNASFLSATWSDRLWSNQAALRAELDKLLNRGIVQGKNPRELARDLRKTFNTSVYNSERLLRTEMARVQQDVFQDSMKQADIERYEYIAEPTACDVCSALDGKIFKLSDAEPGVNAFPMHPNCRCSQAAYVDREAWDAELRARGL</sequence>
<proteinExistence type="predicted"/>
<dbReference type="Pfam" id="PF04233">
    <property type="entry name" value="Phage_Mu_F"/>
    <property type="match status" value="1"/>
</dbReference>
<dbReference type="EMBL" id="JAWDIP010000003">
    <property type="protein sequence ID" value="MDY0394781.1"/>
    <property type="molecule type" value="Genomic_DNA"/>
</dbReference>
<keyword evidence="3" id="KW-1185">Reference proteome</keyword>
<gene>
    <name evidence="2" type="ORF">RWE15_10345</name>
</gene>
<protein>
    <submittedName>
        <fullName evidence="2">Minor capsid protein</fullName>
    </submittedName>
</protein>
<dbReference type="NCBIfam" id="TIGR01641">
    <property type="entry name" value="phageSPP1_gp7"/>
    <property type="match status" value="1"/>
</dbReference>
<reference evidence="2 3" key="1">
    <citation type="submission" date="2023-10" db="EMBL/GenBank/DDBJ databases">
        <title>Virgibacillus halophilus 5B73C genome.</title>
        <authorList>
            <person name="Miliotis G."/>
            <person name="Sengupta P."/>
            <person name="Hameed A."/>
            <person name="Chuvochina M."/>
            <person name="Mcdonagh F."/>
            <person name="Simpson A.C."/>
            <person name="Singh N.K."/>
            <person name="Rekha P.D."/>
            <person name="Raman K."/>
            <person name="Hugenholtz P."/>
            <person name="Venkateswaran K."/>
        </authorList>
    </citation>
    <scope>NUCLEOTIDE SEQUENCE [LARGE SCALE GENOMIC DNA]</scope>
    <source>
        <strain evidence="2 3">5B73C</strain>
    </source>
</reference>